<proteinExistence type="inferred from homology"/>
<comment type="similarity">
    <text evidence="8 9">Belongs to the TonB-dependent receptor family.</text>
</comment>
<dbReference type="GO" id="GO:0009279">
    <property type="term" value="C:cell outer membrane"/>
    <property type="evidence" value="ECO:0007669"/>
    <property type="project" value="UniProtKB-SubCell"/>
</dbReference>
<keyword evidence="13" id="KW-1185">Reference proteome</keyword>
<sequence length="995" mass="107265">MKIYLALWKKWGFLCFIFCNYSMLLYAQQPVSGKVSAGDTALPGVVVYIKGTSVNTQTDGNGRFTVNAPAGATLSFSLMGYGSKEVPVGNRSFINVQLESVTQGLGEVVVVGYGTQKRKDLTGAISSLNATVYKDQPVLNASSALQGRVAGVSVANSSGAPGGAVKIRIRGANSINASNDPLYVIDGVALSSISIQDINVNDIASMDVLKDASATAIYGSRGANGVIIITTKNGKAGTMHIEYNGFLSSNKPMKKYDLLDAVGYAQQANHIAGSSVFADPLSYAGKGTDWQDLIFHNGITQNHQLSVSGGTDKSRYYISGYYVNQSGLLVNTGQEKFALRANLDSKLSNRVSIGLGIFAAHSNSNNNGDIGGKGNPVTAALAWAPTEPVYDSGAQYNRFAISPIWSNPYMTIKERNSVTSSNSAVLNGHLAYNITDWLALNINLGLDVNNSRNAYLNNDWISPGNPGSGQSSAETYTFQNSNSLTFHKKFNEKHDLTVMGIVEETSSKYNSFTAAGSGLTSTSNGYYNLGLNTSQGISSAYTNWALLSYVGRASYTFNDKYLITATYRADGSSKFQTTANKWGYFPSIGVGWRLSEESFIKDLGIFSNLKLRASWGITGNQSINPYSSLGLLTGMQYSYGTTTLYQGYLLGSPNNPDLKWETTKQTDIGLDVGLLGGRLNISADYYNKRTKDLLLQVPIASYDGGGTMYKNVGVVNNKGFEVFVDLTAIQQGDFSWTTSINASAYRNKVVSLGKDSILYRPVIGGGLINTNIQVVKTGEALGAFYLIPWQGIYRTDDNRTGGKAGDNHYTDVSGNGSIGYEDRVIAGSAIPRFQWGFNNNFRYKHFELNVFVQASHGNKIFNATYAGVAAPTSDVKYPTLAASANYWTSSNTGAVWADPASKTNRSYVESTQYLQDGSYVRLKNISLSYTLPRKATRFADVRFTLSAQNLYTITNYKGYDPEATSTSATSDADAGIDLGAYPSPRTITFGVNISL</sequence>
<dbReference type="EMBL" id="FOBB01000004">
    <property type="protein sequence ID" value="SEM41365.1"/>
    <property type="molecule type" value="Genomic_DNA"/>
</dbReference>
<evidence type="ECO:0000256" key="8">
    <source>
        <dbReference type="PROSITE-ProRule" id="PRU01360"/>
    </source>
</evidence>
<dbReference type="InterPro" id="IPR023997">
    <property type="entry name" value="TonB-dep_OMP_SusC/RagA_CS"/>
</dbReference>
<dbReference type="Pfam" id="PF13715">
    <property type="entry name" value="CarbopepD_reg_2"/>
    <property type="match status" value="1"/>
</dbReference>
<name>A0A1H7Y617_9BACT</name>
<evidence type="ECO:0000256" key="7">
    <source>
        <dbReference type="ARBA" id="ARBA00023237"/>
    </source>
</evidence>
<dbReference type="SUPFAM" id="SSF49464">
    <property type="entry name" value="Carboxypeptidase regulatory domain-like"/>
    <property type="match status" value="1"/>
</dbReference>
<evidence type="ECO:0000256" key="2">
    <source>
        <dbReference type="ARBA" id="ARBA00022448"/>
    </source>
</evidence>
<dbReference type="SUPFAM" id="SSF56935">
    <property type="entry name" value="Porins"/>
    <property type="match status" value="1"/>
</dbReference>
<evidence type="ECO:0000256" key="9">
    <source>
        <dbReference type="RuleBase" id="RU003357"/>
    </source>
</evidence>
<evidence type="ECO:0000256" key="3">
    <source>
        <dbReference type="ARBA" id="ARBA00022452"/>
    </source>
</evidence>
<keyword evidence="3 8" id="KW-1134">Transmembrane beta strand</keyword>
<dbReference type="Proteomes" id="UP000198984">
    <property type="component" value="Unassembled WGS sequence"/>
</dbReference>
<dbReference type="InterPro" id="IPR037066">
    <property type="entry name" value="Plug_dom_sf"/>
</dbReference>
<accession>A0A1H7Y617</accession>
<organism evidence="12 13">
    <name type="scientific">Chitinophaga rupis</name>
    <dbReference type="NCBI Taxonomy" id="573321"/>
    <lineage>
        <taxon>Bacteria</taxon>
        <taxon>Pseudomonadati</taxon>
        <taxon>Bacteroidota</taxon>
        <taxon>Chitinophagia</taxon>
        <taxon>Chitinophagales</taxon>
        <taxon>Chitinophagaceae</taxon>
        <taxon>Chitinophaga</taxon>
    </lineage>
</organism>
<dbReference type="InterPro" id="IPR008969">
    <property type="entry name" value="CarboxyPept-like_regulatory"/>
</dbReference>
<dbReference type="InterPro" id="IPR036942">
    <property type="entry name" value="Beta-barrel_TonB_sf"/>
</dbReference>
<keyword evidence="6 8" id="KW-0472">Membrane</keyword>
<dbReference type="OrthoDB" id="9768177at2"/>
<comment type="subcellular location">
    <subcellularLocation>
        <location evidence="1 8">Cell outer membrane</location>
        <topology evidence="1 8">Multi-pass membrane protein</topology>
    </subcellularLocation>
</comment>
<evidence type="ECO:0000256" key="6">
    <source>
        <dbReference type="ARBA" id="ARBA00023136"/>
    </source>
</evidence>
<dbReference type="InterPro" id="IPR039426">
    <property type="entry name" value="TonB-dep_rcpt-like"/>
</dbReference>
<gene>
    <name evidence="12" type="ORF">SAMN04488505_104326</name>
</gene>
<dbReference type="RefSeq" id="WP_089915185.1">
    <property type="nucleotide sequence ID" value="NZ_FOBB01000004.1"/>
</dbReference>
<evidence type="ECO:0000256" key="4">
    <source>
        <dbReference type="ARBA" id="ARBA00022692"/>
    </source>
</evidence>
<evidence type="ECO:0000259" key="11">
    <source>
        <dbReference type="Pfam" id="PF07715"/>
    </source>
</evidence>
<dbReference type="PROSITE" id="PS52016">
    <property type="entry name" value="TONB_DEPENDENT_REC_3"/>
    <property type="match status" value="1"/>
</dbReference>
<evidence type="ECO:0000256" key="1">
    <source>
        <dbReference type="ARBA" id="ARBA00004571"/>
    </source>
</evidence>
<keyword evidence="7 8" id="KW-0998">Cell outer membrane</keyword>
<evidence type="ECO:0000313" key="13">
    <source>
        <dbReference type="Proteomes" id="UP000198984"/>
    </source>
</evidence>
<dbReference type="Gene3D" id="2.40.170.20">
    <property type="entry name" value="TonB-dependent receptor, beta-barrel domain"/>
    <property type="match status" value="1"/>
</dbReference>
<dbReference type="Gene3D" id="2.170.130.10">
    <property type="entry name" value="TonB-dependent receptor, plug domain"/>
    <property type="match status" value="1"/>
</dbReference>
<reference evidence="12 13" key="1">
    <citation type="submission" date="2016-10" db="EMBL/GenBank/DDBJ databases">
        <authorList>
            <person name="de Groot N.N."/>
        </authorList>
    </citation>
    <scope>NUCLEOTIDE SEQUENCE [LARGE SCALE GENOMIC DNA]</scope>
    <source>
        <strain evidence="12 13">DSM 21039</strain>
    </source>
</reference>
<keyword evidence="2 8" id="KW-0813">Transport</keyword>
<evidence type="ECO:0000313" key="12">
    <source>
        <dbReference type="EMBL" id="SEM41365.1"/>
    </source>
</evidence>
<dbReference type="Pfam" id="PF00593">
    <property type="entry name" value="TonB_dep_Rec_b-barrel"/>
    <property type="match status" value="1"/>
</dbReference>
<keyword evidence="4 8" id="KW-0812">Transmembrane</keyword>
<dbReference type="NCBIfam" id="TIGR04056">
    <property type="entry name" value="OMP_RagA_SusC"/>
    <property type="match status" value="1"/>
</dbReference>
<dbReference type="InterPro" id="IPR000531">
    <property type="entry name" value="Beta-barrel_TonB"/>
</dbReference>
<feature type="domain" description="TonB-dependent receptor-like beta-barrel" evidence="10">
    <location>
        <begin position="369"/>
        <end position="950"/>
    </location>
</feature>
<dbReference type="FunFam" id="2.170.130.10:FF:000008">
    <property type="entry name" value="SusC/RagA family TonB-linked outer membrane protein"/>
    <property type="match status" value="1"/>
</dbReference>
<dbReference type="InterPro" id="IPR023996">
    <property type="entry name" value="TonB-dep_OMP_SusC/RagA"/>
</dbReference>
<dbReference type="AlphaFoldDB" id="A0A1H7Y617"/>
<dbReference type="InterPro" id="IPR012910">
    <property type="entry name" value="Plug_dom"/>
</dbReference>
<evidence type="ECO:0000256" key="5">
    <source>
        <dbReference type="ARBA" id="ARBA00023077"/>
    </source>
</evidence>
<keyword evidence="5 9" id="KW-0798">TonB box</keyword>
<evidence type="ECO:0000259" key="10">
    <source>
        <dbReference type="Pfam" id="PF00593"/>
    </source>
</evidence>
<protein>
    <submittedName>
        <fullName evidence="12">TonB-linked outer membrane protein, SusC/RagA family</fullName>
    </submittedName>
</protein>
<dbReference type="Pfam" id="PF07715">
    <property type="entry name" value="Plug"/>
    <property type="match status" value="1"/>
</dbReference>
<dbReference type="NCBIfam" id="TIGR04057">
    <property type="entry name" value="SusC_RagA_signa"/>
    <property type="match status" value="1"/>
</dbReference>
<dbReference type="STRING" id="573321.SAMN04488505_104326"/>
<dbReference type="Gene3D" id="2.60.40.1120">
    <property type="entry name" value="Carboxypeptidase-like, regulatory domain"/>
    <property type="match status" value="1"/>
</dbReference>
<feature type="domain" description="TonB-dependent receptor plug" evidence="11">
    <location>
        <begin position="118"/>
        <end position="226"/>
    </location>
</feature>